<keyword evidence="1" id="KW-0472">Membrane</keyword>
<evidence type="ECO:0000313" key="2">
    <source>
        <dbReference type="EMBL" id="EIM21490.1"/>
    </source>
</evidence>
<dbReference type="KEGG" id="wse:WALSEDRAFT_60463"/>
<accession>I4YBZ8</accession>
<dbReference type="HOGENOM" id="CLU_1403431_0_0_1"/>
<protein>
    <submittedName>
        <fullName evidence="2">Uncharacterized protein</fullName>
    </submittedName>
</protein>
<proteinExistence type="predicted"/>
<keyword evidence="3" id="KW-1185">Reference proteome</keyword>
<reference evidence="2 3" key="1">
    <citation type="journal article" date="2012" name="Fungal Genet. Biol.">
        <title>The genome of the xerotolerant mold Wallemia sebi reveals adaptations to osmotic stress and suggests cryptic sexual reproduction.</title>
        <authorList>
            <person name="Padamsee M."/>
            <person name="Kumar T.K.A."/>
            <person name="Riley R."/>
            <person name="Binder M."/>
            <person name="Boyd A."/>
            <person name="Calvo A.M."/>
            <person name="Furukawa K."/>
            <person name="Hesse C."/>
            <person name="Hohmann S."/>
            <person name="James T.Y."/>
            <person name="LaButti K."/>
            <person name="Lapidus A."/>
            <person name="Lindquist E."/>
            <person name="Lucas S."/>
            <person name="Miller K."/>
            <person name="Shantappa S."/>
            <person name="Grigoriev I.V."/>
            <person name="Hibbett D.S."/>
            <person name="McLaughlin D.J."/>
            <person name="Spatafora J.W."/>
            <person name="Aime M.C."/>
        </authorList>
    </citation>
    <scope>NUCLEOTIDE SEQUENCE [LARGE SCALE GENOMIC DNA]</scope>
    <source>
        <strain evidence="3">ATCC MYA-4683 / CBS 633.66</strain>
    </source>
</reference>
<name>I4YBZ8_WALMC</name>
<feature type="transmembrane region" description="Helical" evidence="1">
    <location>
        <begin position="115"/>
        <end position="133"/>
    </location>
</feature>
<dbReference type="InParanoid" id="I4YBZ8"/>
<evidence type="ECO:0000256" key="1">
    <source>
        <dbReference type="SAM" id="Phobius"/>
    </source>
</evidence>
<keyword evidence="1" id="KW-1133">Transmembrane helix</keyword>
<gene>
    <name evidence="2" type="ORF">WALSEDRAFT_60463</name>
</gene>
<dbReference type="Proteomes" id="UP000005242">
    <property type="component" value="Unassembled WGS sequence"/>
</dbReference>
<dbReference type="RefSeq" id="XP_006958519.1">
    <property type="nucleotide sequence ID" value="XM_006958457.1"/>
</dbReference>
<sequence length="194" mass="21546">MRTIKTMQVEILYRNGRIQILLNINNMESIVGTSCGTFNGKVGGITPSVLVFLFLFASSVKAQDGNEVHPFTQHVNLVRSPNLAVGASSLYAGKYIFDRLCPSCNTGHLYVRQECIIGLAAGLIFSIYGFYRIGGLLRSQSRSIDLDYQDNTLLRNFLGKSKVLLSLRGDRMGLNAFILLLLLFKIVIVLRTHS</sequence>
<dbReference type="GeneID" id="18473961"/>
<keyword evidence="1" id="KW-0812">Transmembrane</keyword>
<dbReference type="AlphaFoldDB" id="I4YBZ8"/>
<feature type="transmembrane region" description="Helical" evidence="1">
    <location>
        <begin position="172"/>
        <end position="190"/>
    </location>
</feature>
<evidence type="ECO:0000313" key="3">
    <source>
        <dbReference type="Proteomes" id="UP000005242"/>
    </source>
</evidence>
<organism evidence="2 3">
    <name type="scientific">Wallemia mellicola (strain ATCC MYA-4683 / CBS 633.66)</name>
    <name type="common">Wallemia sebi (CBS 633.66)</name>
    <dbReference type="NCBI Taxonomy" id="671144"/>
    <lineage>
        <taxon>Eukaryota</taxon>
        <taxon>Fungi</taxon>
        <taxon>Dikarya</taxon>
        <taxon>Basidiomycota</taxon>
        <taxon>Wallemiomycotina</taxon>
        <taxon>Wallemiomycetes</taxon>
        <taxon>Wallemiales</taxon>
        <taxon>Wallemiaceae</taxon>
        <taxon>Wallemia</taxon>
    </lineage>
</organism>
<dbReference type="EMBL" id="JH668232">
    <property type="protein sequence ID" value="EIM21490.1"/>
    <property type="molecule type" value="Genomic_DNA"/>
</dbReference>